<dbReference type="EMBL" id="DS235745">
    <property type="protein sequence ID" value="EEB16210.1"/>
    <property type="molecule type" value="Genomic_DNA"/>
</dbReference>
<dbReference type="HOGENOM" id="CLU_008813_0_0_1"/>
<dbReference type="VEuPathDB" id="VectorBase:PHUM411830"/>
<dbReference type="GO" id="GO:0003723">
    <property type="term" value="F:RNA binding"/>
    <property type="evidence" value="ECO:0007669"/>
    <property type="project" value="UniProtKB-KW"/>
</dbReference>
<dbReference type="OMA" id="EGGLKLC"/>
<dbReference type="OrthoDB" id="445936at2759"/>
<dbReference type="eggNOG" id="KOG1042">
    <property type="taxonomic scope" value="Eukaryota"/>
</dbReference>
<dbReference type="RefSeq" id="XP_002428948.1">
    <property type="nucleotide sequence ID" value="XM_002428903.1"/>
</dbReference>
<dbReference type="EnsemblMetazoa" id="PHUM411830-RA">
    <property type="protein sequence ID" value="PHUM411830-PA"/>
    <property type="gene ID" value="PHUM411830"/>
</dbReference>
<evidence type="ECO:0000256" key="3">
    <source>
        <dbReference type="ARBA" id="ARBA00022490"/>
    </source>
</evidence>
<dbReference type="SMART" id="SM00949">
    <property type="entry name" value="PAZ"/>
    <property type="match status" value="1"/>
</dbReference>
<evidence type="ECO:0000256" key="7">
    <source>
        <dbReference type="ARBA" id="ARBA00038291"/>
    </source>
</evidence>
<evidence type="ECO:0000259" key="9">
    <source>
        <dbReference type="PROSITE" id="PS50822"/>
    </source>
</evidence>
<keyword evidence="6" id="KW-0943">RNA-mediated gene silencing</keyword>
<dbReference type="FunFam" id="3.30.420.10:FF:000014">
    <property type="entry name" value="Piwi-like RNA-mediated gene silencing 1"/>
    <property type="match status" value="1"/>
</dbReference>
<dbReference type="InterPro" id="IPR012337">
    <property type="entry name" value="RNaseH-like_sf"/>
</dbReference>
<evidence type="ECO:0000313" key="10">
    <source>
        <dbReference type="EMBL" id="EEB16210.1"/>
    </source>
</evidence>
<reference evidence="10" key="1">
    <citation type="submission" date="2007-04" db="EMBL/GenBank/DDBJ databases">
        <title>Annotation of Pediculus humanus corporis strain USDA.</title>
        <authorList>
            <person name="Kirkness E."/>
            <person name="Hannick L."/>
            <person name="Hass B."/>
            <person name="Bruggner R."/>
            <person name="Lawson D."/>
            <person name="Bidwell S."/>
            <person name="Joardar V."/>
            <person name="Caler E."/>
            <person name="Walenz B."/>
            <person name="Inman J."/>
            <person name="Schobel S."/>
            <person name="Galinsky K."/>
            <person name="Amedeo P."/>
            <person name="Strausberg R."/>
        </authorList>
    </citation>
    <scope>NUCLEOTIDE SEQUENCE</scope>
    <source>
        <strain evidence="10">USDA</strain>
    </source>
</reference>
<keyword evidence="12" id="KW-1185">Reference proteome</keyword>
<evidence type="ECO:0000256" key="1">
    <source>
        <dbReference type="ARBA" id="ARBA00004496"/>
    </source>
</evidence>
<evidence type="ECO:0000313" key="11">
    <source>
        <dbReference type="EnsemblMetazoa" id="PHUM411830-PA"/>
    </source>
</evidence>
<evidence type="ECO:0000256" key="2">
    <source>
        <dbReference type="ARBA" id="ARBA00022473"/>
    </source>
</evidence>
<protein>
    <submittedName>
        <fullName evidence="10 11">Uncharacterized protein</fullName>
    </submittedName>
</protein>
<dbReference type="InterPro" id="IPR003165">
    <property type="entry name" value="Piwi"/>
</dbReference>
<dbReference type="GeneID" id="8234271"/>
<proteinExistence type="inferred from homology"/>
<dbReference type="PROSITE" id="PS50822">
    <property type="entry name" value="PIWI"/>
    <property type="match status" value="1"/>
</dbReference>
<evidence type="ECO:0000313" key="12">
    <source>
        <dbReference type="Proteomes" id="UP000009046"/>
    </source>
</evidence>
<dbReference type="KEGG" id="phu:Phum_PHUM411830"/>
<reference evidence="10" key="2">
    <citation type="submission" date="2007-04" db="EMBL/GenBank/DDBJ databases">
        <title>The genome of the human body louse.</title>
        <authorList>
            <consortium name="The Human Body Louse Genome Consortium"/>
            <person name="Kirkness E."/>
            <person name="Walenz B."/>
            <person name="Hass B."/>
            <person name="Bruggner R."/>
            <person name="Strausberg R."/>
        </authorList>
    </citation>
    <scope>NUCLEOTIDE SEQUENCE</scope>
    <source>
        <strain evidence="10">USDA</strain>
    </source>
</reference>
<keyword evidence="3" id="KW-0963">Cytoplasm</keyword>
<dbReference type="Pfam" id="PF02170">
    <property type="entry name" value="PAZ"/>
    <property type="match status" value="1"/>
</dbReference>
<dbReference type="Gene3D" id="3.30.420.10">
    <property type="entry name" value="Ribonuclease H-like superfamily/Ribonuclease H"/>
    <property type="match status" value="1"/>
</dbReference>
<feature type="domain" description="PAZ" evidence="8">
    <location>
        <begin position="208"/>
        <end position="318"/>
    </location>
</feature>
<dbReference type="InterPro" id="IPR036397">
    <property type="entry name" value="RNaseH_sf"/>
</dbReference>
<dbReference type="InParanoid" id="E0VS54"/>
<keyword evidence="2" id="KW-0217">Developmental protein</keyword>
<dbReference type="SMART" id="SM00950">
    <property type="entry name" value="Piwi"/>
    <property type="match status" value="1"/>
</dbReference>
<dbReference type="EMBL" id="AAZO01005060">
    <property type="status" value="NOT_ANNOTATED_CDS"/>
    <property type="molecule type" value="Genomic_DNA"/>
</dbReference>
<keyword evidence="4" id="KW-0221">Differentiation</keyword>
<sequence>MTRSKRQRVKISVQDFNIKCISTSILNDVQSKTKNTLLENEKPPVIRRGEGGQKIDVLTNYVLLKKDPEKNIYEYDVKFTPEVVNAAYRIRCYDGGNSFYLPEKLPEDAIVMKLKHPNDNSSLNLTVTYKKQKNYKECGKFFNILFNNCAKVLKLARLGKEHYEFRLSHQIPQHKLEIWPGYVTRVAEFEGGLLLCCDIRHRILRTESALEVFSNIAAIDPLNYKSVAFKELIGQCVLTRYNNNLYTIDDIDWDRTPLSTFKLSTGTDITFLDYYKRQYNIDIIDLEQPLLVSKTKIKNEKGEFKFMYLVPEICHMTGLTEKMKNDVKVMKEISAYTRITPYQRNYAFNRFLRNIKNNDDAKEMLLEWGLNIDVKPLEIEARILPKEFIILKDDKKIEAPSNGFWLSCIKNFGAFRTVRVNSWILFHTLKDKNLAYKFKEMILKVGPGLGMKILNPQMVALKNDKIESYIQGLRDNVNSETQVVLCLCPTMRTDRYSAIKKFCCRETPILSQVVNTCTISRDHLLSSVAQNVTLQINNKLGGASWGVHIPLKNCMVCGIDIFHEKNNNSVGGFVSSFDNNFTKWFSKTCIHEPNQELMNGLESYLDVYMCLQENKVLPNRIFIFRDGVSHGMLRYVQDHEVLQFSEACKLLSKNYKPKISFIVVAKRINIKYFEISENTSTVENPPIGSVVDHTVTLRNNYDFFLVSQHVKSGTAKPSHYIVLQDENNLQPHQMQRLTYKFCHLYFNWSGTIRVPAPCMYAHKLAFLVGQYLKGPVHSTLEDKLMLKLVLWLDYYLQLWKKYIIVTLQLINNSLSEKEPRKQYPFD</sequence>
<reference evidence="11" key="3">
    <citation type="submission" date="2020-05" db="UniProtKB">
        <authorList>
            <consortium name="EnsemblMetazoa"/>
        </authorList>
    </citation>
    <scope>IDENTIFICATION</scope>
    <source>
        <strain evidence="11">USDA</strain>
    </source>
</reference>
<evidence type="ECO:0000256" key="5">
    <source>
        <dbReference type="ARBA" id="ARBA00022884"/>
    </source>
</evidence>
<dbReference type="FunCoup" id="E0VS54">
    <property type="interactions" value="52"/>
</dbReference>
<dbReference type="GO" id="GO:0030154">
    <property type="term" value="P:cell differentiation"/>
    <property type="evidence" value="ECO:0007669"/>
    <property type="project" value="UniProtKB-KW"/>
</dbReference>
<keyword evidence="5" id="KW-0694">RNA-binding</keyword>
<dbReference type="InterPro" id="IPR036085">
    <property type="entry name" value="PAZ_dom_sf"/>
</dbReference>
<dbReference type="SUPFAM" id="SSF53098">
    <property type="entry name" value="Ribonuclease H-like"/>
    <property type="match status" value="1"/>
</dbReference>
<dbReference type="Pfam" id="PF02171">
    <property type="entry name" value="Piwi"/>
    <property type="match status" value="1"/>
</dbReference>
<comment type="subcellular location">
    <subcellularLocation>
        <location evidence="1">Cytoplasm</location>
    </subcellularLocation>
</comment>
<accession>E0VS54</accession>
<feature type="domain" description="Piwi" evidence="9">
    <location>
        <begin position="483"/>
        <end position="773"/>
    </location>
</feature>
<dbReference type="CDD" id="cd04658">
    <property type="entry name" value="Piwi_piwi-like_Euk"/>
    <property type="match status" value="1"/>
</dbReference>
<evidence type="ECO:0000256" key="4">
    <source>
        <dbReference type="ARBA" id="ARBA00022782"/>
    </source>
</evidence>
<dbReference type="CDD" id="cd02845">
    <property type="entry name" value="PAZ_piwi_like"/>
    <property type="match status" value="1"/>
</dbReference>
<dbReference type="GO" id="GO:0140965">
    <property type="term" value="P:secondary piRNA processing"/>
    <property type="evidence" value="ECO:0007669"/>
    <property type="project" value="UniProtKB-ARBA"/>
</dbReference>
<dbReference type="InterPro" id="IPR003100">
    <property type="entry name" value="PAZ_dom"/>
</dbReference>
<dbReference type="AlphaFoldDB" id="E0VS54"/>
<comment type="similarity">
    <text evidence="7">Belongs to the argonaute family. Piwi subfamily.</text>
</comment>
<dbReference type="GO" id="GO:0005737">
    <property type="term" value="C:cytoplasm"/>
    <property type="evidence" value="ECO:0007669"/>
    <property type="project" value="UniProtKB-SubCell"/>
</dbReference>
<dbReference type="Gene3D" id="2.170.260.10">
    <property type="entry name" value="paz domain"/>
    <property type="match status" value="1"/>
</dbReference>
<dbReference type="SUPFAM" id="SSF101690">
    <property type="entry name" value="PAZ domain"/>
    <property type="match status" value="1"/>
</dbReference>
<gene>
    <name evidence="11" type="primary">8234271</name>
    <name evidence="10" type="ORF">Phum_PHUM411830</name>
</gene>
<organism>
    <name type="scientific">Pediculus humanus subsp. corporis</name>
    <name type="common">Body louse</name>
    <dbReference type="NCBI Taxonomy" id="121224"/>
    <lineage>
        <taxon>Eukaryota</taxon>
        <taxon>Metazoa</taxon>
        <taxon>Ecdysozoa</taxon>
        <taxon>Arthropoda</taxon>
        <taxon>Hexapoda</taxon>
        <taxon>Insecta</taxon>
        <taxon>Pterygota</taxon>
        <taxon>Neoptera</taxon>
        <taxon>Paraneoptera</taxon>
        <taxon>Psocodea</taxon>
        <taxon>Troctomorpha</taxon>
        <taxon>Phthiraptera</taxon>
        <taxon>Anoplura</taxon>
        <taxon>Pediculidae</taxon>
        <taxon>Pediculus</taxon>
    </lineage>
</organism>
<dbReference type="STRING" id="121224.E0VS54"/>
<evidence type="ECO:0000256" key="6">
    <source>
        <dbReference type="ARBA" id="ARBA00023158"/>
    </source>
</evidence>
<dbReference type="Proteomes" id="UP000009046">
    <property type="component" value="Unassembled WGS sequence"/>
</dbReference>
<dbReference type="PROSITE" id="PS50821">
    <property type="entry name" value="PAZ"/>
    <property type="match status" value="1"/>
</dbReference>
<dbReference type="Gene3D" id="3.40.50.2300">
    <property type="match status" value="1"/>
</dbReference>
<dbReference type="FunFam" id="2.170.260.10:FF:000003">
    <property type="entry name" value="Piwi-like RNA-mediated gene silencing 2"/>
    <property type="match status" value="1"/>
</dbReference>
<name>E0VS54_PEDHC</name>
<evidence type="ECO:0000259" key="8">
    <source>
        <dbReference type="PROSITE" id="PS50821"/>
    </source>
</evidence>
<dbReference type="PANTHER" id="PTHR22891">
    <property type="entry name" value="EUKARYOTIC TRANSLATION INITIATION FACTOR 2C"/>
    <property type="match status" value="1"/>
</dbReference>
<dbReference type="CTD" id="8234271"/>